<name>A0ABD3PCW8_9STRA</name>
<protein>
    <recommendedName>
        <fullName evidence="4">Integrator complex subunit 7</fullName>
    </recommendedName>
</protein>
<dbReference type="AlphaFoldDB" id="A0ABD3PCW8"/>
<feature type="region of interest" description="Disordered" evidence="1">
    <location>
        <begin position="1023"/>
        <end position="1044"/>
    </location>
</feature>
<gene>
    <name evidence="2" type="ORF">HJC23_001454</name>
</gene>
<keyword evidence="3" id="KW-1185">Reference proteome</keyword>
<dbReference type="EMBL" id="JABMIG020000222">
    <property type="protein sequence ID" value="KAL3785076.1"/>
    <property type="molecule type" value="Genomic_DNA"/>
</dbReference>
<comment type="caution">
    <text evidence="2">The sequence shown here is derived from an EMBL/GenBank/DDBJ whole genome shotgun (WGS) entry which is preliminary data.</text>
</comment>
<accession>A0ABD3PCW8</accession>
<dbReference type="Proteomes" id="UP001516023">
    <property type="component" value="Unassembled WGS sequence"/>
</dbReference>
<evidence type="ECO:0008006" key="4">
    <source>
        <dbReference type="Google" id="ProtNLM"/>
    </source>
</evidence>
<reference evidence="2 3" key="1">
    <citation type="journal article" date="2020" name="G3 (Bethesda)">
        <title>Improved Reference Genome for Cyclotella cryptica CCMP332, a Model for Cell Wall Morphogenesis, Salinity Adaptation, and Lipid Production in Diatoms (Bacillariophyta).</title>
        <authorList>
            <person name="Roberts W.R."/>
            <person name="Downey K.M."/>
            <person name="Ruck E.C."/>
            <person name="Traller J.C."/>
            <person name="Alverson A.J."/>
        </authorList>
    </citation>
    <scope>NUCLEOTIDE SEQUENCE [LARGE SCALE GENOMIC DNA]</scope>
    <source>
        <strain evidence="2 3">CCMP332</strain>
    </source>
</reference>
<evidence type="ECO:0000313" key="3">
    <source>
        <dbReference type="Proteomes" id="UP001516023"/>
    </source>
</evidence>
<evidence type="ECO:0000313" key="2">
    <source>
        <dbReference type="EMBL" id="KAL3785076.1"/>
    </source>
</evidence>
<proteinExistence type="predicted"/>
<sequence>MFYAPDLKSSEVRSQYVVPLLNELLEKTGVVNVVSKIENLSMREQSFSSTITGTLFDDIVTSEMEFVKAQVFVNRNGGANTRCYSEIIEEVSSVSGYMTPQEISLVTAISTSCLLSYLIPQCNSSGFLRSYFATTFQSLDERLESAIASNHNNASGGVFPYSGPRMKCLVDQYDVFTSVPFYRFLEQGLGAFLASGRAFTLLCDESTGRESMRNVSLCAGTDLLQLLGMSICPNVAIEGILQALGEGDVHEKESEAKLLASSTIPYSFQLSYEDRLRLVGLCANDLVVPEHVGEDGRSEIVVDDGTPKSRSMEKRMFYAATQQLRDSLFRFASCNAQSEKDACLAYKALVNIVVQEGKLCTIQLEFKRLLDVLLTSKSPVIAQAISECLSDLIARYNGSRYYADGLFTRDCLILLGTYIHERVLSGTEGNTFQKAPQIQAKRQQTVVCKTFHFVALLKVAKTLFYFLLDVDTIKKMEGDLHNQETVYDWKIEHEAKFQLLHDASRLLCFPHDISVIDAAGDLLALAFAYDPSYLCDIANIKELFVCTKKALENWGSKDRNDAATTCKRGVVVDSLKGVIYIVSRRSETYAFNLLSYGVKAKSYDQSFWHMASIIASVQPRIASTVLVDLKTAGTDVDAEVVMQQVLTHLSSSMIRNRDQSSFGFIKSLLPAIKDAHTNNWFLYRLVRHCFITGNFGMAGQILDEHLIRCCSQQTSFLWLTCLSRLAAGEHLLRANGNSAIPESLEKIISCRSAIASLAAPSYKTHKEHKFGDLGLFNFQLEVLKARIDYLHLVKTTKFTCSEFMQTSDYFKGETRSKLHLKNLPNCFMLLSLRYTKIYRLYGLHICQQSRSSLRGLISMCRILGELIDLVLLKKGRDNPEQDTRKRYCPIGDRSHPMGILLSRIHSEALPKMKPTEVKDSANVAEPELLDMVDAILKCQSPFPKSFFLLKPIPLVYAQLRWRCPMVRSTMSSKGQEMIDVTPGIPIKLMASGIIPVSFVESTTVSFSQVIAWSSVSYKGPLDDDDLEDTNGNESHDDVDSSSAYNTTTDPVTSCLLPEGKFILYIEFEPIIVVGYHKVVVQLGCRDICCGEWLLPTMNNLELVLRVIDG</sequence>
<organism evidence="2 3">
    <name type="scientific">Cyclotella cryptica</name>
    <dbReference type="NCBI Taxonomy" id="29204"/>
    <lineage>
        <taxon>Eukaryota</taxon>
        <taxon>Sar</taxon>
        <taxon>Stramenopiles</taxon>
        <taxon>Ochrophyta</taxon>
        <taxon>Bacillariophyta</taxon>
        <taxon>Coscinodiscophyceae</taxon>
        <taxon>Thalassiosirophycidae</taxon>
        <taxon>Stephanodiscales</taxon>
        <taxon>Stephanodiscaceae</taxon>
        <taxon>Cyclotella</taxon>
    </lineage>
</organism>
<evidence type="ECO:0000256" key="1">
    <source>
        <dbReference type="SAM" id="MobiDB-lite"/>
    </source>
</evidence>